<keyword evidence="2" id="KW-0378">Hydrolase</keyword>
<dbReference type="EMBL" id="JAHLQL010000003">
    <property type="protein sequence ID" value="MBU5592263.1"/>
    <property type="molecule type" value="Genomic_DNA"/>
</dbReference>
<name>A0ABS6F1Z6_9CLOT</name>
<reference evidence="2 3" key="1">
    <citation type="submission" date="2021-06" db="EMBL/GenBank/DDBJ databases">
        <authorList>
            <person name="Sun Q."/>
            <person name="Li D."/>
        </authorList>
    </citation>
    <scope>NUCLEOTIDE SEQUENCE [LARGE SCALE GENOMIC DNA]</scope>
    <source>
        <strain evidence="2 3">MSJ-4</strain>
    </source>
</reference>
<keyword evidence="3" id="KW-1185">Reference proteome</keyword>
<protein>
    <submittedName>
        <fullName evidence="2">Phosphodiester glycosidase family protein</fullName>
    </submittedName>
</protein>
<proteinExistence type="predicted"/>
<comment type="caution">
    <text evidence="2">The sequence shown here is derived from an EMBL/GenBank/DDBJ whole genome shotgun (WGS) entry which is preliminary data.</text>
</comment>
<accession>A0ABS6F1Z6</accession>
<dbReference type="Proteomes" id="UP000736583">
    <property type="component" value="Unassembled WGS sequence"/>
</dbReference>
<gene>
    <name evidence="2" type="ORF">KQI89_10860</name>
</gene>
<feature type="domain" description="Phosphodiester glycosidase" evidence="1">
    <location>
        <begin position="94"/>
        <end position="282"/>
    </location>
</feature>
<evidence type="ECO:0000259" key="1">
    <source>
        <dbReference type="Pfam" id="PF09992"/>
    </source>
</evidence>
<dbReference type="GO" id="GO:0016798">
    <property type="term" value="F:hydrolase activity, acting on glycosyl bonds"/>
    <property type="evidence" value="ECO:0007669"/>
    <property type="project" value="UniProtKB-KW"/>
</dbReference>
<dbReference type="PANTHER" id="PTHR40446">
    <property type="entry name" value="N-ACETYLGLUCOSAMINE-1-PHOSPHODIESTER ALPHA-N-ACETYLGLUCOSAMINIDASE"/>
    <property type="match status" value="1"/>
</dbReference>
<evidence type="ECO:0000313" key="3">
    <source>
        <dbReference type="Proteomes" id="UP000736583"/>
    </source>
</evidence>
<evidence type="ECO:0000313" key="2">
    <source>
        <dbReference type="EMBL" id="MBU5592263.1"/>
    </source>
</evidence>
<keyword evidence="2" id="KW-0326">Glycosidase</keyword>
<dbReference type="PANTHER" id="PTHR40446:SF2">
    <property type="entry name" value="N-ACETYLGLUCOSAMINE-1-PHOSPHODIESTER ALPHA-N-ACETYLGLUCOSAMINIDASE"/>
    <property type="match status" value="1"/>
</dbReference>
<sequence>MSTSHQWLATKFLSTNKINNILMEQIDEGKELKSNEDTVKVSKTQDETIDFLKINNARYNGYVMLVHNPKRVKVAYSDNSGRKGEEISAIVEKNNALAGVNGGGFTPNFDDRSSEYSNIPLGIIISEGNLIYPEDEDKINLSDEMEICAITKEGILIVGSYSYKELVNLNVQEAVSFGPILIKEGKAVDIRYNSIWGGGMSQRTVIGQKYDGSIILIVIEGNLHPRAGASLAELQQLMLDLGAINAMNLDGGNSVIMYKDGKAVNEPKGSQASRNLSSAIIVK</sequence>
<dbReference type="InterPro" id="IPR018711">
    <property type="entry name" value="NAGPA"/>
</dbReference>
<organism evidence="2 3">
    <name type="scientific">Clostridium simiarum</name>
    <dbReference type="NCBI Taxonomy" id="2841506"/>
    <lineage>
        <taxon>Bacteria</taxon>
        <taxon>Bacillati</taxon>
        <taxon>Bacillota</taxon>
        <taxon>Clostridia</taxon>
        <taxon>Eubacteriales</taxon>
        <taxon>Clostridiaceae</taxon>
        <taxon>Clostridium</taxon>
    </lineage>
</organism>
<dbReference type="Pfam" id="PF09992">
    <property type="entry name" value="NAGPA"/>
    <property type="match status" value="1"/>
</dbReference>